<sequence length="172" mass="18779">MWHLLLPICLTLKEVVSDDAYDSVSMLQTGYSIEDGLSLESSQGLDAEVASLSNRLVDLTQKFASMENDTARYHETMKLLAHEESHAARQALVAEELDLLLRVSNSNSTTGISGFDTWCLAHSDLVLGVLTFLATSVLIALCIPCGLAPVQIIAWFLSEDKPQVPTVIKETT</sequence>
<reference evidence="4 5" key="2">
    <citation type="submission" date="2024-05" db="EMBL/GenBank/DDBJ databases">
        <authorList>
            <person name="Chen Y."/>
            <person name="Shah S."/>
            <person name="Dougan E. K."/>
            <person name="Thang M."/>
            <person name="Chan C."/>
        </authorList>
    </citation>
    <scope>NUCLEOTIDE SEQUENCE [LARGE SCALE GENOMIC DNA]</scope>
</reference>
<proteinExistence type="predicted"/>
<gene>
    <name evidence="3" type="ORF">C1SCF055_LOCUS39627</name>
</gene>
<keyword evidence="2" id="KW-0732">Signal</keyword>
<protein>
    <submittedName>
        <fullName evidence="3">Uncharacterized protein</fullName>
    </submittedName>
</protein>
<dbReference type="EMBL" id="CAMXCT030006497">
    <property type="protein sequence ID" value="CAL4802064.1"/>
    <property type="molecule type" value="Genomic_DNA"/>
</dbReference>
<reference evidence="3" key="1">
    <citation type="submission" date="2022-10" db="EMBL/GenBank/DDBJ databases">
        <authorList>
            <person name="Chen Y."/>
            <person name="Dougan E. K."/>
            <person name="Chan C."/>
            <person name="Rhodes N."/>
            <person name="Thang M."/>
        </authorList>
    </citation>
    <scope>NUCLEOTIDE SEQUENCE</scope>
</reference>
<evidence type="ECO:0000313" key="4">
    <source>
        <dbReference type="EMBL" id="CAL4802064.1"/>
    </source>
</evidence>
<accession>A0A9P1DQG3</accession>
<organism evidence="3">
    <name type="scientific">Cladocopium goreaui</name>
    <dbReference type="NCBI Taxonomy" id="2562237"/>
    <lineage>
        <taxon>Eukaryota</taxon>
        <taxon>Sar</taxon>
        <taxon>Alveolata</taxon>
        <taxon>Dinophyceae</taxon>
        <taxon>Suessiales</taxon>
        <taxon>Symbiodiniaceae</taxon>
        <taxon>Cladocopium</taxon>
    </lineage>
</organism>
<evidence type="ECO:0000313" key="3">
    <source>
        <dbReference type="EMBL" id="CAI4014752.1"/>
    </source>
</evidence>
<feature type="coiled-coil region" evidence="1">
    <location>
        <begin position="42"/>
        <end position="69"/>
    </location>
</feature>
<dbReference type="EMBL" id="CAMXCT010006497">
    <property type="protein sequence ID" value="CAI4014752.1"/>
    <property type="molecule type" value="Genomic_DNA"/>
</dbReference>
<evidence type="ECO:0000256" key="1">
    <source>
        <dbReference type="SAM" id="Coils"/>
    </source>
</evidence>
<keyword evidence="1" id="KW-0175">Coiled coil</keyword>
<feature type="signal peptide" evidence="2">
    <location>
        <begin position="1"/>
        <end position="17"/>
    </location>
</feature>
<feature type="chain" id="PRO_5043271571" evidence="2">
    <location>
        <begin position="18"/>
        <end position="172"/>
    </location>
</feature>
<name>A0A9P1DQG3_9DINO</name>
<dbReference type="AlphaFoldDB" id="A0A9P1DQG3"/>
<comment type="caution">
    <text evidence="3">The sequence shown here is derived from an EMBL/GenBank/DDBJ whole genome shotgun (WGS) entry which is preliminary data.</text>
</comment>
<dbReference type="Proteomes" id="UP001152797">
    <property type="component" value="Unassembled WGS sequence"/>
</dbReference>
<evidence type="ECO:0000256" key="2">
    <source>
        <dbReference type="SAM" id="SignalP"/>
    </source>
</evidence>
<evidence type="ECO:0000313" key="5">
    <source>
        <dbReference type="Proteomes" id="UP001152797"/>
    </source>
</evidence>
<dbReference type="OrthoDB" id="424603at2759"/>
<keyword evidence="5" id="KW-1185">Reference proteome</keyword>
<dbReference type="EMBL" id="CAMXCT020006497">
    <property type="protein sequence ID" value="CAL1168127.1"/>
    <property type="molecule type" value="Genomic_DNA"/>
</dbReference>